<keyword evidence="5" id="KW-1185">Reference proteome</keyword>
<dbReference type="Pfam" id="PF13439">
    <property type="entry name" value="Glyco_transf_4"/>
    <property type="match status" value="1"/>
</dbReference>
<accession>A0ABP7UN85</accession>
<evidence type="ECO:0000259" key="2">
    <source>
        <dbReference type="Pfam" id="PF00534"/>
    </source>
</evidence>
<evidence type="ECO:0000259" key="3">
    <source>
        <dbReference type="Pfam" id="PF13439"/>
    </source>
</evidence>
<evidence type="ECO:0000256" key="1">
    <source>
        <dbReference type="ARBA" id="ARBA00022679"/>
    </source>
</evidence>
<evidence type="ECO:0000313" key="4">
    <source>
        <dbReference type="EMBL" id="GAA4048089.1"/>
    </source>
</evidence>
<dbReference type="InterPro" id="IPR001296">
    <property type="entry name" value="Glyco_trans_1"/>
</dbReference>
<dbReference type="PANTHER" id="PTHR46401:SF2">
    <property type="entry name" value="GLYCOSYLTRANSFERASE WBBK-RELATED"/>
    <property type="match status" value="1"/>
</dbReference>
<name>A0ABP7UN85_9BACT</name>
<sequence length="398" mass="44715">MPEPVTPFKASPAAAPPTRRLRIGIEAQRLFRPHKHGMDIVALELIRNLQQLDHDNEYFIFVKPDSDHGVLQATANFHIVEVPGGPYPLWEQVLLPRAARKAQVDLLHCTSNTAPLRPGMPLVLTLHDIIYLEPLDLRRGSWYQRAGNLYRRWNVPRVVPHCERVLTVSAFEQARIEQRLPGTKGRVEVVYNSAGEQFQRISDPAALAAAKARYKLPDRFIFFLANTDPKKNLRGVLQALAILKKQGQLQCKLVMLDYPESALLAVLNELQAPDLRADIQLCGYVPNKELPLLYNLAEIFLYPSLRESFGIPILEAMGCGTPVITSNTSSMPEVAGDAALLVAPFKPETIAAAILQLQNSPAERARLAQLGLERVQRFSWRETARQVLRVYEEVSARH</sequence>
<dbReference type="EMBL" id="BAABDK010000029">
    <property type="protein sequence ID" value="GAA4048089.1"/>
    <property type="molecule type" value="Genomic_DNA"/>
</dbReference>
<keyword evidence="1" id="KW-0808">Transferase</keyword>
<dbReference type="PANTHER" id="PTHR46401">
    <property type="entry name" value="GLYCOSYLTRANSFERASE WBBK-RELATED"/>
    <property type="match status" value="1"/>
</dbReference>
<dbReference type="Proteomes" id="UP001501469">
    <property type="component" value="Unassembled WGS sequence"/>
</dbReference>
<comment type="caution">
    <text evidence="4">The sequence shown here is derived from an EMBL/GenBank/DDBJ whole genome shotgun (WGS) entry which is preliminary data.</text>
</comment>
<protein>
    <submittedName>
        <fullName evidence="4">Glycosyltransferase family 1 protein</fullName>
    </submittedName>
</protein>
<dbReference type="Pfam" id="PF00534">
    <property type="entry name" value="Glycos_transf_1"/>
    <property type="match status" value="1"/>
</dbReference>
<proteinExistence type="predicted"/>
<gene>
    <name evidence="4" type="ORF">GCM10022409_38060</name>
</gene>
<feature type="domain" description="Glycosyltransferase subfamily 4-like N-terminal" evidence="3">
    <location>
        <begin position="37"/>
        <end position="192"/>
    </location>
</feature>
<reference evidence="5" key="1">
    <citation type="journal article" date="2019" name="Int. J. Syst. Evol. Microbiol.">
        <title>The Global Catalogue of Microorganisms (GCM) 10K type strain sequencing project: providing services to taxonomists for standard genome sequencing and annotation.</title>
        <authorList>
            <consortium name="The Broad Institute Genomics Platform"/>
            <consortium name="The Broad Institute Genome Sequencing Center for Infectious Disease"/>
            <person name="Wu L."/>
            <person name="Ma J."/>
        </authorList>
    </citation>
    <scope>NUCLEOTIDE SEQUENCE [LARGE SCALE GENOMIC DNA]</scope>
    <source>
        <strain evidence="5">JCM 17225</strain>
    </source>
</reference>
<dbReference type="CDD" id="cd03809">
    <property type="entry name" value="GT4_MtfB-like"/>
    <property type="match status" value="1"/>
</dbReference>
<dbReference type="Gene3D" id="3.40.50.2000">
    <property type="entry name" value="Glycogen Phosphorylase B"/>
    <property type="match status" value="2"/>
</dbReference>
<dbReference type="RefSeq" id="WP_345057692.1">
    <property type="nucleotide sequence ID" value="NZ_BAABDK010000029.1"/>
</dbReference>
<dbReference type="InterPro" id="IPR028098">
    <property type="entry name" value="Glyco_trans_4-like_N"/>
</dbReference>
<evidence type="ECO:0000313" key="5">
    <source>
        <dbReference type="Proteomes" id="UP001501469"/>
    </source>
</evidence>
<organism evidence="4 5">
    <name type="scientific">Hymenobacter glaciei</name>
    <dbReference type="NCBI Taxonomy" id="877209"/>
    <lineage>
        <taxon>Bacteria</taxon>
        <taxon>Pseudomonadati</taxon>
        <taxon>Bacteroidota</taxon>
        <taxon>Cytophagia</taxon>
        <taxon>Cytophagales</taxon>
        <taxon>Hymenobacteraceae</taxon>
        <taxon>Hymenobacter</taxon>
    </lineage>
</organism>
<feature type="domain" description="Glycosyl transferase family 1" evidence="2">
    <location>
        <begin position="216"/>
        <end position="369"/>
    </location>
</feature>
<dbReference type="SUPFAM" id="SSF53756">
    <property type="entry name" value="UDP-Glycosyltransferase/glycogen phosphorylase"/>
    <property type="match status" value="1"/>
</dbReference>